<feature type="binding site" evidence="9">
    <location>
        <begin position="233"/>
        <end position="234"/>
    </location>
    <ligand>
        <name>substrate</name>
    </ligand>
</feature>
<evidence type="ECO:0000256" key="2">
    <source>
        <dbReference type="ARBA" id="ARBA00004680"/>
    </source>
</evidence>
<dbReference type="HAMAP" id="MF_00147_B">
    <property type="entry name" value="TIM_B"/>
    <property type="match status" value="1"/>
</dbReference>
<dbReference type="PROSITE" id="PS00171">
    <property type="entry name" value="TIM_1"/>
    <property type="match status" value="1"/>
</dbReference>
<dbReference type="CDD" id="cd00311">
    <property type="entry name" value="TIM"/>
    <property type="match status" value="1"/>
</dbReference>
<evidence type="ECO:0000256" key="4">
    <source>
        <dbReference type="ARBA" id="ARBA00007422"/>
    </source>
</evidence>
<comment type="pathway">
    <text evidence="9 10">Carbohydrate biosynthesis; gluconeogenesis.</text>
</comment>
<dbReference type="InterPro" id="IPR020861">
    <property type="entry name" value="Triosephosphate_isomerase_AS"/>
</dbReference>
<sequence length="252" mass="26560">MGRRLLIAGNWKMNGLRAELAELDAIAAAVASQDTGPGELLVAPPATLLAAAREHLPSDVSVAAQTCHHNTRGPHTGDLSAHMLQEAGADSVILGHSERRTDHRESDEDVCARAQAALAAGLRTIVCVGESEAERRANETLTILGRQLDGSVPGEVTAEKLVIAYEPIWAIGTGLTPTPHDIAELHAFLRNRLALRFGHAFASCVRILYGGSVKPSNAAEFFALDDVDGALIGGASLKATDFLAIARSAPER</sequence>
<dbReference type="UniPathway" id="UPA00138"/>
<dbReference type="Pfam" id="PF00121">
    <property type="entry name" value="TIM"/>
    <property type="match status" value="1"/>
</dbReference>
<comment type="similarity">
    <text evidence="4 9 10">Belongs to the triosephosphate isomerase family.</text>
</comment>
<evidence type="ECO:0000256" key="9">
    <source>
        <dbReference type="HAMAP-Rule" id="MF_00147"/>
    </source>
</evidence>
<comment type="subunit">
    <text evidence="9 10">Homodimer.</text>
</comment>
<evidence type="ECO:0000256" key="8">
    <source>
        <dbReference type="ARBA" id="ARBA00023235"/>
    </source>
</evidence>
<dbReference type="GO" id="GO:0004807">
    <property type="term" value="F:triose-phosphate isomerase activity"/>
    <property type="evidence" value="ECO:0007669"/>
    <property type="project" value="UniProtKB-UniRule"/>
</dbReference>
<reference evidence="11 12" key="1">
    <citation type="submission" date="2016-10" db="EMBL/GenBank/DDBJ databases">
        <authorList>
            <person name="de Groot N.N."/>
        </authorList>
    </citation>
    <scope>NUCLEOTIDE SEQUENCE [LARGE SCALE GENOMIC DNA]</scope>
    <source>
        <strain evidence="12">L7-484,KACC 16230,DSM 25025</strain>
    </source>
</reference>
<dbReference type="PROSITE" id="PS51440">
    <property type="entry name" value="TIM_2"/>
    <property type="match status" value="1"/>
</dbReference>
<dbReference type="InterPro" id="IPR035990">
    <property type="entry name" value="TIM_sf"/>
</dbReference>
<dbReference type="Proteomes" id="UP000198793">
    <property type="component" value="Unassembled WGS sequence"/>
</dbReference>
<keyword evidence="7 9" id="KW-0324">Glycolysis</keyword>
<comment type="function">
    <text evidence="9">Involved in the gluconeogenesis. Catalyzes stereospecifically the conversion of dihydroxyacetone phosphate (DHAP) to D-glyceraldehyde-3-phosphate (G3P).</text>
</comment>
<dbReference type="PANTHER" id="PTHR21139:SF42">
    <property type="entry name" value="TRIOSEPHOSPHATE ISOMERASE"/>
    <property type="match status" value="1"/>
</dbReference>
<dbReference type="GO" id="GO:0006094">
    <property type="term" value="P:gluconeogenesis"/>
    <property type="evidence" value="ECO:0007669"/>
    <property type="project" value="UniProtKB-UniRule"/>
</dbReference>
<gene>
    <name evidence="9" type="primary">tpiA</name>
    <name evidence="11" type="ORF">SAMN05192530_103404</name>
</gene>
<accession>A0A1H0GX73</accession>
<dbReference type="GO" id="GO:0006096">
    <property type="term" value="P:glycolytic process"/>
    <property type="evidence" value="ECO:0007669"/>
    <property type="project" value="UniProtKB-UniRule"/>
</dbReference>
<dbReference type="FunFam" id="3.20.20.70:FF:000016">
    <property type="entry name" value="Triosephosphate isomerase"/>
    <property type="match status" value="1"/>
</dbReference>
<dbReference type="NCBIfam" id="TIGR00419">
    <property type="entry name" value="tim"/>
    <property type="match status" value="1"/>
</dbReference>
<dbReference type="UniPathway" id="UPA01066"/>
<evidence type="ECO:0000313" key="11">
    <source>
        <dbReference type="EMBL" id="SDO11646.1"/>
    </source>
</evidence>
<dbReference type="SUPFAM" id="SSF51351">
    <property type="entry name" value="Triosephosphate isomerase (TIM)"/>
    <property type="match status" value="1"/>
</dbReference>
<keyword evidence="5 9" id="KW-0312">Gluconeogenesis</keyword>
<comment type="catalytic activity">
    <reaction evidence="1">
        <text>L-erythrulose 1-phosphate = D-erythrulose 4-phosphate</text>
        <dbReference type="Rhea" id="RHEA:49588"/>
        <dbReference type="ChEBI" id="CHEBI:58002"/>
        <dbReference type="ChEBI" id="CHEBI:90796"/>
        <dbReference type="EC" id="5.3.1.33"/>
    </reaction>
</comment>
<comment type="pathway">
    <text evidence="2 9 10">Carbohydrate degradation; glycolysis; D-glyceraldehyde 3-phosphate from glycerone phosphate: step 1/1.</text>
</comment>
<dbReference type="EMBL" id="FNIT01000003">
    <property type="protein sequence ID" value="SDO11646.1"/>
    <property type="molecule type" value="Genomic_DNA"/>
</dbReference>
<dbReference type="STRING" id="1166073.SAMN05192530_103404"/>
<dbReference type="RefSeq" id="WP_090672478.1">
    <property type="nucleotide sequence ID" value="NZ_FNIT01000003.1"/>
</dbReference>
<name>A0A1H0GX73_9HYPH</name>
<dbReference type="InterPro" id="IPR000652">
    <property type="entry name" value="Triosephosphate_isomerase"/>
</dbReference>
<dbReference type="UniPathway" id="UPA00109">
    <property type="reaction ID" value="UER00189"/>
</dbReference>
<dbReference type="PANTHER" id="PTHR21139">
    <property type="entry name" value="TRIOSEPHOSPHATE ISOMERASE"/>
    <property type="match status" value="1"/>
</dbReference>
<evidence type="ECO:0000256" key="7">
    <source>
        <dbReference type="ARBA" id="ARBA00023152"/>
    </source>
</evidence>
<feature type="binding site" evidence="9">
    <location>
        <position position="172"/>
    </location>
    <ligand>
        <name>substrate</name>
    </ligand>
</feature>
<feature type="binding site" evidence="9">
    <location>
        <begin position="10"/>
        <end position="12"/>
    </location>
    <ligand>
        <name>substrate</name>
    </ligand>
</feature>
<evidence type="ECO:0000256" key="6">
    <source>
        <dbReference type="ARBA" id="ARBA00022490"/>
    </source>
</evidence>
<feature type="binding site" evidence="9">
    <location>
        <position position="212"/>
    </location>
    <ligand>
        <name>substrate</name>
    </ligand>
</feature>
<dbReference type="InterPro" id="IPR013785">
    <property type="entry name" value="Aldolase_TIM"/>
</dbReference>
<dbReference type="AlphaFoldDB" id="A0A1H0GX73"/>
<feature type="active site" description="Electrophile" evidence="9">
    <location>
        <position position="96"/>
    </location>
</feature>
<evidence type="ECO:0000313" key="12">
    <source>
        <dbReference type="Proteomes" id="UP000198793"/>
    </source>
</evidence>
<dbReference type="GO" id="GO:0005829">
    <property type="term" value="C:cytosol"/>
    <property type="evidence" value="ECO:0007669"/>
    <property type="project" value="TreeGrafter"/>
</dbReference>
<evidence type="ECO:0000256" key="5">
    <source>
        <dbReference type="ARBA" id="ARBA00022432"/>
    </source>
</evidence>
<comment type="pathway">
    <text evidence="3">Carbohydrate metabolism; erythritol degradation.</text>
</comment>
<keyword evidence="12" id="KW-1185">Reference proteome</keyword>
<evidence type="ECO:0000256" key="10">
    <source>
        <dbReference type="RuleBase" id="RU363013"/>
    </source>
</evidence>
<proteinExistence type="inferred from homology"/>
<comment type="subcellular location">
    <subcellularLocation>
        <location evidence="9 10">Cytoplasm</location>
    </subcellularLocation>
</comment>
<organism evidence="11 12">
    <name type="scientific">Aureimonas jatrophae</name>
    <dbReference type="NCBI Taxonomy" id="1166073"/>
    <lineage>
        <taxon>Bacteria</taxon>
        <taxon>Pseudomonadati</taxon>
        <taxon>Pseudomonadota</taxon>
        <taxon>Alphaproteobacteria</taxon>
        <taxon>Hyphomicrobiales</taxon>
        <taxon>Aurantimonadaceae</taxon>
        <taxon>Aureimonas</taxon>
    </lineage>
</organism>
<dbReference type="OrthoDB" id="9809429at2"/>
<dbReference type="GO" id="GO:0019563">
    <property type="term" value="P:glycerol catabolic process"/>
    <property type="evidence" value="ECO:0007669"/>
    <property type="project" value="TreeGrafter"/>
</dbReference>
<keyword evidence="8 9" id="KW-0413">Isomerase</keyword>
<feature type="active site" description="Proton acceptor" evidence="9">
    <location>
        <position position="166"/>
    </location>
</feature>
<evidence type="ECO:0000256" key="1">
    <source>
        <dbReference type="ARBA" id="ARBA00000148"/>
    </source>
</evidence>
<protein>
    <recommendedName>
        <fullName evidence="9 10">Triosephosphate isomerase</fullName>
        <shortName evidence="9">TIM</shortName>
        <shortName evidence="9">TPI</shortName>
        <ecNumber evidence="9 10">5.3.1.1</ecNumber>
    </recommendedName>
    <alternativeName>
        <fullName evidence="9">Triose-phosphate isomerase</fullName>
    </alternativeName>
</protein>
<keyword evidence="6 9" id="KW-0963">Cytoplasm</keyword>
<evidence type="ECO:0000256" key="3">
    <source>
        <dbReference type="ARBA" id="ARBA00004939"/>
    </source>
</evidence>
<dbReference type="EC" id="5.3.1.1" evidence="9 10"/>
<dbReference type="Gene3D" id="3.20.20.70">
    <property type="entry name" value="Aldolase class I"/>
    <property type="match status" value="1"/>
</dbReference>
<comment type="catalytic activity">
    <reaction evidence="9 10">
        <text>D-glyceraldehyde 3-phosphate = dihydroxyacetone phosphate</text>
        <dbReference type="Rhea" id="RHEA:18585"/>
        <dbReference type="ChEBI" id="CHEBI:57642"/>
        <dbReference type="ChEBI" id="CHEBI:59776"/>
        <dbReference type="EC" id="5.3.1.1"/>
    </reaction>
</comment>
<dbReference type="InterPro" id="IPR022896">
    <property type="entry name" value="TrioseP_Isoase_bac/euk"/>
</dbReference>
<dbReference type="GO" id="GO:0046166">
    <property type="term" value="P:glyceraldehyde-3-phosphate biosynthetic process"/>
    <property type="evidence" value="ECO:0007669"/>
    <property type="project" value="TreeGrafter"/>
</dbReference>